<sequence>MGHPCRASRPPVPLVSYQLKQKCAGITGGCGGDRRVEYIIPRDARNAASVTHSFVAEATCNGMFGVPWNETASSHPMYIQLASVDFVVPNTASWSSLGFHSASRVTRPSKS</sequence>
<comment type="caution">
    <text evidence="1">The sequence shown here is derived from an EMBL/GenBank/DDBJ whole genome shotgun (WGS) entry which is preliminary data.</text>
</comment>
<dbReference type="EMBL" id="WHVB01000003">
    <property type="protein sequence ID" value="KAF8484714.1"/>
    <property type="molecule type" value="Genomic_DNA"/>
</dbReference>
<proteinExistence type="predicted"/>
<protein>
    <submittedName>
        <fullName evidence="1">Uncharacterized protein</fullName>
    </submittedName>
</protein>
<evidence type="ECO:0000313" key="1">
    <source>
        <dbReference type="EMBL" id="KAF8484714.1"/>
    </source>
</evidence>
<name>A0A9P5N2H0_9AGAM</name>
<evidence type="ECO:0000313" key="2">
    <source>
        <dbReference type="Proteomes" id="UP000759537"/>
    </source>
</evidence>
<reference evidence="1" key="1">
    <citation type="submission" date="2019-10" db="EMBL/GenBank/DDBJ databases">
        <authorList>
            <consortium name="DOE Joint Genome Institute"/>
            <person name="Kuo A."/>
            <person name="Miyauchi S."/>
            <person name="Kiss E."/>
            <person name="Drula E."/>
            <person name="Kohler A."/>
            <person name="Sanchez-Garcia M."/>
            <person name="Andreopoulos B."/>
            <person name="Barry K.W."/>
            <person name="Bonito G."/>
            <person name="Buee M."/>
            <person name="Carver A."/>
            <person name="Chen C."/>
            <person name="Cichocki N."/>
            <person name="Clum A."/>
            <person name="Culley D."/>
            <person name="Crous P.W."/>
            <person name="Fauchery L."/>
            <person name="Girlanda M."/>
            <person name="Hayes R."/>
            <person name="Keri Z."/>
            <person name="LaButti K."/>
            <person name="Lipzen A."/>
            <person name="Lombard V."/>
            <person name="Magnuson J."/>
            <person name="Maillard F."/>
            <person name="Morin E."/>
            <person name="Murat C."/>
            <person name="Nolan M."/>
            <person name="Ohm R."/>
            <person name="Pangilinan J."/>
            <person name="Pereira M."/>
            <person name="Perotto S."/>
            <person name="Peter M."/>
            <person name="Riley R."/>
            <person name="Sitrit Y."/>
            <person name="Stielow B."/>
            <person name="Szollosi G."/>
            <person name="Zifcakova L."/>
            <person name="Stursova M."/>
            <person name="Spatafora J.W."/>
            <person name="Tedersoo L."/>
            <person name="Vaario L.-M."/>
            <person name="Yamada A."/>
            <person name="Yan M."/>
            <person name="Wang P."/>
            <person name="Xu J."/>
            <person name="Bruns T."/>
            <person name="Baldrian P."/>
            <person name="Vilgalys R."/>
            <person name="Henrissat B."/>
            <person name="Grigoriev I.V."/>
            <person name="Hibbett D."/>
            <person name="Nagy L.G."/>
            <person name="Martin F.M."/>
        </authorList>
    </citation>
    <scope>NUCLEOTIDE SEQUENCE</scope>
    <source>
        <strain evidence="1">Prilba</strain>
    </source>
</reference>
<keyword evidence="2" id="KW-1185">Reference proteome</keyword>
<dbReference type="AlphaFoldDB" id="A0A9P5N2H0"/>
<dbReference type="OrthoDB" id="3229398at2759"/>
<reference evidence="1" key="2">
    <citation type="journal article" date="2020" name="Nat. Commun.">
        <title>Large-scale genome sequencing of mycorrhizal fungi provides insights into the early evolution of symbiotic traits.</title>
        <authorList>
            <person name="Miyauchi S."/>
            <person name="Kiss E."/>
            <person name="Kuo A."/>
            <person name="Drula E."/>
            <person name="Kohler A."/>
            <person name="Sanchez-Garcia M."/>
            <person name="Morin E."/>
            <person name="Andreopoulos B."/>
            <person name="Barry K.W."/>
            <person name="Bonito G."/>
            <person name="Buee M."/>
            <person name="Carver A."/>
            <person name="Chen C."/>
            <person name="Cichocki N."/>
            <person name="Clum A."/>
            <person name="Culley D."/>
            <person name="Crous P.W."/>
            <person name="Fauchery L."/>
            <person name="Girlanda M."/>
            <person name="Hayes R.D."/>
            <person name="Keri Z."/>
            <person name="LaButti K."/>
            <person name="Lipzen A."/>
            <person name="Lombard V."/>
            <person name="Magnuson J."/>
            <person name="Maillard F."/>
            <person name="Murat C."/>
            <person name="Nolan M."/>
            <person name="Ohm R.A."/>
            <person name="Pangilinan J."/>
            <person name="Pereira M.F."/>
            <person name="Perotto S."/>
            <person name="Peter M."/>
            <person name="Pfister S."/>
            <person name="Riley R."/>
            <person name="Sitrit Y."/>
            <person name="Stielow J.B."/>
            <person name="Szollosi G."/>
            <person name="Zifcakova L."/>
            <person name="Stursova M."/>
            <person name="Spatafora J.W."/>
            <person name="Tedersoo L."/>
            <person name="Vaario L.M."/>
            <person name="Yamada A."/>
            <person name="Yan M."/>
            <person name="Wang P."/>
            <person name="Xu J."/>
            <person name="Bruns T."/>
            <person name="Baldrian P."/>
            <person name="Vilgalys R."/>
            <person name="Dunand C."/>
            <person name="Henrissat B."/>
            <person name="Grigoriev I.V."/>
            <person name="Hibbett D."/>
            <person name="Nagy L.G."/>
            <person name="Martin F.M."/>
        </authorList>
    </citation>
    <scope>NUCLEOTIDE SEQUENCE</scope>
    <source>
        <strain evidence="1">Prilba</strain>
    </source>
</reference>
<accession>A0A9P5N2H0</accession>
<dbReference type="Proteomes" id="UP000759537">
    <property type="component" value="Unassembled WGS sequence"/>
</dbReference>
<organism evidence="1 2">
    <name type="scientific">Russula ochroleuca</name>
    <dbReference type="NCBI Taxonomy" id="152965"/>
    <lineage>
        <taxon>Eukaryota</taxon>
        <taxon>Fungi</taxon>
        <taxon>Dikarya</taxon>
        <taxon>Basidiomycota</taxon>
        <taxon>Agaricomycotina</taxon>
        <taxon>Agaricomycetes</taxon>
        <taxon>Russulales</taxon>
        <taxon>Russulaceae</taxon>
        <taxon>Russula</taxon>
    </lineage>
</organism>
<gene>
    <name evidence="1" type="ORF">DFH94DRAFT_244795</name>
</gene>